<reference evidence="10" key="1">
    <citation type="submission" date="2020-07" db="EMBL/GenBank/DDBJ databases">
        <authorList>
            <person name="Camacho E."/>
        </authorList>
    </citation>
    <scope>NUCLEOTIDE SEQUENCE</scope>
    <source>
        <strain evidence="10">MPO218</strain>
    </source>
</reference>
<evidence type="ECO:0000256" key="5">
    <source>
        <dbReference type="ARBA" id="ARBA00022692"/>
    </source>
</evidence>
<keyword evidence="5 8" id="KW-0812">Transmembrane</keyword>
<feature type="transmembrane region" description="Helical" evidence="8">
    <location>
        <begin position="120"/>
        <end position="138"/>
    </location>
</feature>
<feature type="transmembrane region" description="Helical" evidence="8">
    <location>
        <begin position="306"/>
        <end position="331"/>
    </location>
</feature>
<evidence type="ECO:0000256" key="7">
    <source>
        <dbReference type="ARBA" id="ARBA00023136"/>
    </source>
</evidence>
<evidence type="ECO:0000313" key="10">
    <source>
        <dbReference type="EMBL" id="QTH19518.1"/>
    </source>
</evidence>
<organism evidence="10 11">
    <name type="scientific">Rhizorhabdus wittichii</name>
    <dbReference type="NCBI Taxonomy" id="160791"/>
    <lineage>
        <taxon>Bacteria</taxon>
        <taxon>Pseudomonadati</taxon>
        <taxon>Pseudomonadota</taxon>
        <taxon>Alphaproteobacteria</taxon>
        <taxon>Sphingomonadales</taxon>
        <taxon>Sphingomonadaceae</taxon>
        <taxon>Rhizorhabdus</taxon>
    </lineage>
</organism>
<feature type="transmembrane region" description="Helical" evidence="8">
    <location>
        <begin position="240"/>
        <end position="260"/>
    </location>
</feature>
<evidence type="ECO:0000256" key="2">
    <source>
        <dbReference type="ARBA" id="ARBA00008537"/>
    </source>
</evidence>
<feature type="transmembrane region" description="Helical" evidence="8">
    <location>
        <begin position="343"/>
        <end position="364"/>
    </location>
</feature>
<evidence type="ECO:0000259" key="9">
    <source>
        <dbReference type="PROSITE" id="PS50850"/>
    </source>
</evidence>
<dbReference type="SUPFAM" id="SSF103473">
    <property type="entry name" value="MFS general substrate transporter"/>
    <property type="match status" value="1"/>
</dbReference>
<feature type="transmembrane region" description="Helical" evidence="8">
    <location>
        <begin position="150"/>
        <end position="171"/>
    </location>
</feature>
<gene>
    <name evidence="10" type="ORF">HRJ34_14095</name>
</gene>
<protein>
    <submittedName>
        <fullName evidence="10">DHA2 family efflux MFS transporter permease subunit</fullName>
    </submittedName>
</protein>
<feature type="transmembrane region" description="Helical" evidence="8">
    <location>
        <begin position="91"/>
        <end position="114"/>
    </location>
</feature>
<evidence type="ECO:0000256" key="4">
    <source>
        <dbReference type="ARBA" id="ARBA00022475"/>
    </source>
</evidence>
<feature type="domain" description="Major facilitator superfamily (MFS) profile" evidence="9">
    <location>
        <begin position="25"/>
        <end position="509"/>
    </location>
</feature>
<keyword evidence="3" id="KW-0813">Transport</keyword>
<dbReference type="Pfam" id="PF07690">
    <property type="entry name" value="MFS_1"/>
    <property type="match status" value="1"/>
</dbReference>
<dbReference type="AlphaFoldDB" id="A0A975CY90"/>
<dbReference type="Gene3D" id="1.20.1720.10">
    <property type="entry name" value="Multidrug resistance protein D"/>
    <property type="match status" value="2"/>
</dbReference>
<evidence type="ECO:0000256" key="8">
    <source>
        <dbReference type="SAM" id="Phobius"/>
    </source>
</evidence>
<dbReference type="PANTHER" id="PTHR42718">
    <property type="entry name" value="MAJOR FACILITATOR SUPERFAMILY MULTIDRUG TRANSPORTER MFSC"/>
    <property type="match status" value="1"/>
</dbReference>
<accession>A0A975CY90</accession>
<dbReference type="PANTHER" id="PTHR42718:SF9">
    <property type="entry name" value="MAJOR FACILITATOR SUPERFAMILY MULTIDRUG TRANSPORTER MFSC"/>
    <property type="match status" value="1"/>
</dbReference>
<dbReference type="InterPro" id="IPR036259">
    <property type="entry name" value="MFS_trans_sf"/>
</dbReference>
<evidence type="ECO:0000256" key="6">
    <source>
        <dbReference type="ARBA" id="ARBA00022989"/>
    </source>
</evidence>
<sequence>MTESETNQQHDVAVVPIAPLPKMIVTTAIMAATILVVLDQTIATVALPHMQAALGATPDTVTWVLTSYIMATAVGTPLTAWLTGRFGRRQVFLVCVLGFTISSMLCGAATSLPMMVACRLAQGFFGAFLMPMSQAFLYDMNPPSLQVRAITMWGIGAMVGPIVGPVLGGYLTDAFDWRWVFFVNVPVGIVALAGVFFGLPEFPSARRSFDHVGFIMIAVALCSLQLALDRGTQQDWLDSPEIIAEFGLSIAAFWMLIFHLRRSRHPIISPGLFANPSFSGAMVLAFVLMPTIIASNALLPQLFVQLLGYPVATAGEMMLPRGIAMTIGIFLGGQFTRWMDGRLQVALGVCIVIASLYVQTGFNMEMDQHLIIWAGVLQGFGTGLSMTVLNFTAMSSAPLSHRTEAAALYSLSRNTGSSIMLAIFSGLLAHDVQVNHAELGARISSGGGMSLHLSRIWAGNSLDAPIAAMAEVEVNRQAMMIAYINDFWVMMWLVAAMLPLVLLLRPGKAPKGSGESLAALAD</sequence>
<feature type="transmembrane region" description="Helical" evidence="8">
    <location>
        <begin position="272"/>
        <end position="294"/>
    </location>
</feature>
<evidence type="ECO:0000256" key="1">
    <source>
        <dbReference type="ARBA" id="ARBA00004651"/>
    </source>
</evidence>
<feature type="transmembrane region" description="Helical" evidence="8">
    <location>
        <begin position="487"/>
        <end position="504"/>
    </location>
</feature>
<feature type="transmembrane region" description="Helical" evidence="8">
    <location>
        <begin position="23"/>
        <end position="43"/>
    </location>
</feature>
<dbReference type="InterPro" id="IPR020846">
    <property type="entry name" value="MFS_dom"/>
</dbReference>
<evidence type="ECO:0000256" key="3">
    <source>
        <dbReference type="ARBA" id="ARBA00022448"/>
    </source>
</evidence>
<reference evidence="10" key="2">
    <citation type="submission" date="2021-04" db="EMBL/GenBank/DDBJ databases">
        <title>Isolation and genomic analysis of the ibuprofen-degrading bacterium Sphingomonas strain MPO218.</title>
        <authorList>
            <person name="Aulestia M."/>
            <person name="Flores A."/>
            <person name="Mangas E.L."/>
            <person name="Perez-Pulido A.J."/>
            <person name="Santero E."/>
            <person name="Camacho E.M."/>
        </authorList>
    </citation>
    <scope>NUCLEOTIDE SEQUENCE</scope>
    <source>
        <strain evidence="10">MPO218</strain>
    </source>
</reference>
<dbReference type="RefSeq" id="WP_016744269.1">
    <property type="nucleotide sequence ID" value="NZ_CP059319.1"/>
</dbReference>
<dbReference type="CDD" id="cd17503">
    <property type="entry name" value="MFS_LmrB_MDR_like"/>
    <property type="match status" value="1"/>
</dbReference>
<comment type="similarity">
    <text evidence="2">Belongs to the major facilitator superfamily. EmrB family.</text>
</comment>
<comment type="subcellular location">
    <subcellularLocation>
        <location evidence="1">Cell membrane</location>
        <topology evidence="1">Multi-pass membrane protein</topology>
    </subcellularLocation>
</comment>
<proteinExistence type="inferred from homology"/>
<dbReference type="EMBL" id="CP059319">
    <property type="protein sequence ID" value="QTH19518.1"/>
    <property type="molecule type" value="Genomic_DNA"/>
</dbReference>
<evidence type="ECO:0000313" key="11">
    <source>
        <dbReference type="Proteomes" id="UP000664914"/>
    </source>
</evidence>
<keyword evidence="4" id="KW-1003">Cell membrane</keyword>
<dbReference type="InterPro" id="IPR011701">
    <property type="entry name" value="MFS"/>
</dbReference>
<dbReference type="PROSITE" id="PS50850">
    <property type="entry name" value="MFS"/>
    <property type="match status" value="1"/>
</dbReference>
<dbReference type="NCBIfam" id="TIGR00711">
    <property type="entry name" value="efflux_EmrB"/>
    <property type="match status" value="1"/>
</dbReference>
<dbReference type="InterPro" id="IPR004638">
    <property type="entry name" value="EmrB-like"/>
</dbReference>
<dbReference type="Proteomes" id="UP000664914">
    <property type="component" value="Chromosome"/>
</dbReference>
<feature type="transmembrane region" description="Helical" evidence="8">
    <location>
        <begin position="370"/>
        <end position="394"/>
    </location>
</feature>
<feature type="transmembrane region" description="Helical" evidence="8">
    <location>
        <begin position="63"/>
        <end position="84"/>
    </location>
</feature>
<keyword evidence="6 8" id="KW-1133">Transmembrane helix</keyword>
<feature type="transmembrane region" description="Helical" evidence="8">
    <location>
        <begin position="177"/>
        <end position="199"/>
    </location>
</feature>
<dbReference type="GO" id="GO:0022857">
    <property type="term" value="F:transmembrane transporter activity"/>
    <property type="evidence" value="ECO:0007669"/>
    <property type="project" value="InterPro"/>
</dbReference>
<keyword evidence="7 8" id="KW-0472">Membrane</keyword>
<name>A0A975CY90_9SPHN</name>
<dbReference type="GO" id="GO:0005886">
    <property type="term" value="C:plasma membrane"/>
    <property type="evidence" value="ECO:0007669"/>
    <property type="project" value="UniProtKB-SubCell"/>
</dbReference>
<feature type="transmembrane region" description="Helical" evidence="8">
    <location>
        <begin position="211"/>
        <end position="228"/>
    </location>
</feature>